<dbReference type="PANTHER" id="PTHR24421:SF10">
    <property type="entry name" value="NITRATE_NITRITE SENSOR PROTEIN NARQ"/>
    <property type="match status" value="1"/>
</dbReference>
<reference evidence="23" key="1">
    <citation type="journal article" date="2019" name="Int. J. Syst. Evol. Microbiol.">
        <title>The Global Catalogue of Microorganisms (GCM) 10K type strain sequencing project: providing services to taxonomists for standard genome sequencing and annotation.</title>
        <authorList>
            <consortium name="The Broad Institute Genomics Platform"/>
            <consortium name="The Broad Institute Genome Sequencing Center for Infectious Disease"/>
            <person name="Wu L."/>
            <person name="Ma J."/>
        </authorList>
    </citation>
    <scope>NUCLEOTIDE SEQUENCE [LARGE SCALE GENOMIC DNA]</scope>
    <source>
        <strain evidence="23">KCTC 52127</strain>
    </source>
</reference>
<evidence type="ECO:0000256" key="15">
    <source>
        <dbReference type="ARBA" id="ARBA00023012"/>
    </source>
</evidence>
<keyword evidence="20" id="KW-1133">Transmembrane helix</keyword>
<comment type="catalytic activity">
    <reaction evidence="1">
        <text>ATP + protein L-histidine = ADP + protein N-phospho-L-histidine.</text>
        <dbReference type="EC" id="2.7.13.3"/>
    </reaction>
</comment>
<keyword evidence="20" id="KW-0472">Membrane</keyword>
<evidence type="ECO:0000256" key="7">
    <source>
        <dbReference type="ARBA" id="ARBA00022490"/>
    </source>
</evidence>
<gene>
    <name evidence="22" type="ORF">ACFSRZ_10760</name>
</gene>
<comment type="subcellular location">
    <subcellularLocation>
        <location evidence="3">Cytoplasm</location>
    </subcellularLocation>
</comment>
<dbReference type="InterPro" id="IPR004358">
    <property type="entry name" value="Sig_transdc_His_kin-like_C"/>
</dbReference>
<evidence type="ECO:0000256" key="4">
    <source>
        <dbReference type="ARBA" id="ARBA00012438"/>
    </source>
</evidence>
<evidence type="ECO:0000256" key="16">
    <source>
        <dbReference type="ARBA" id="ARBA00023014"/>
    </source>
</evidence>
<keyword evidence="9" id="KW-0808">Transferase</keyword>
<evidence type="ECO:0000256" key="20">
    <source>
        <dbReference type="SAM" id="Phobius"/>
    </source>
</evidence>
<dbReference type="RefSeq" id="WP_379666560.1">
    <property type="nucleotide sequence ID" value="NZ_JBHULH010000004.1"/>
</dbReference>
<evidence type="ECO:0000313" key="22">
    <source>
        <dbReference type="EMBL" id="MFD2567854.1"/>
    </source>
</evidence>
<dbReference type="InterPro" id="IPR011990">
    <property type="entry name" value="TPR-like_helical_dom_sf"/>
</dbReference>
<keyword evidence="13" id="KW-0067">ATP-binding</keyword>
<keyword evidence="20" id="KW-0812">Transmembrane</keyword>
<evidence type="ECO:0000256" key="19">
    <source>
        <dbReference type="SAM" id="Coils"/>
    </source>
</evidence>
<dbReference type="InterPro" id="IPR005467">
    <property type="entry name" value="His_kinase_dom"/>
</dbReference>
<evidence type="ECO:0000313" key="23">
    <source>
        <dbReference type="Proteomes" id="UP001597508"/>
    </source>
</evidence>
<keyword evidence="7" id="KW-0963">Cytoplasm</keyword>
<sequence length="616" mass="70909">MFKKIKKKLIFIGVCILSLSSVFSQKETTEKLIIGQYFEDVKAQKELSRDIQVLNQILYHKGQNKLIDSLSIESLAQKNTLLFHLCKGFYNLYNQKGTSKSFPNFNQAYLLSKEAQDVANLKLCLLGFLELYSREIVQSNTQFKSYLDEFALLSKTIEDKAWLLYYTNFFNSTSIFRPEAYYESSKQLIPFVKKNSLSNAMKARFYEDIGLYYNRINKADSAQFYYEKVIQLPKAPYVRMHKFNSYLDLAELSSKSKRFLEAKKHFQEAQKYYNRVDSLRSAFTLERFKAIYFFEKIPRYDSAYHYLKASILKEQEIGYRENSLQISELNVQLGTAQKEKEILEQKHEIDKKQRQKTNILIGSFVVFLLGSIIVYIIYKNVKRKQLIAEQEKEIQSQKAEKILKDQELSIINAMIEGQEKERKELAEELHDNVASTLASANMQLDYFIKNKNRLDNAGEILEKAALLIGNAYNDVHDMAHKKNSGVIAQKGLLSAIRDLANNVSVTNKIHIDIKSSDIKERINNALEITIFRIIQELVNNIVKHANAKEVLISVTFYDGILGLIIEDNGIGFHPNNISKGMGLNSIETRVEALEGSFEIDSTEGRGTTVLIDIPIT</sequence>
<organism evidence="22 23">
    <name type="scientific">Pseudotenacibaculum haliotis</name>
    <dbReference type="NCBI Taxonomy" id="1862138"/>
    <lineage>
        <taxon>Bacteria</taxon>
        <taxon>Pseudomonadati</taxon>
        <taxon>Bacteroidota</taxon>
        <taxon>Flavobacteriia</taxon>
        <taxon>Flavobacteriales</taxon>
        <taxon>Flavobacteriaceae</taxon>
        <taxon>Pseudotenacibaculum</taxon>
    </lineage>
</organism>
<dbReference type="GO" id="GO:0016301">
    <property type="term" value="F:kinase activity"/>
    <property type="evidence" value="ECO:0007669"/>
    <property type="project" value="UniProtKB-KW"/>
</dbReference>
<comment type="function">
    <text evidence="17">Member of the two-component regulatory system NreB/NreC involved in the control of dissimilatory nitrate/nitrite reduction in response to oxygen. NreB functions as a direct oxygen sensor histidine kinase which is autophosphorylated, in the absence of oxygen, probably at the conserved histidine residue, and transfers its phosphate group probably to a conserved aspartate residue of NreC. NreB/NreC activates the expression of the nitrate (narGHJI) and nitrite (nir) reductase operons, as well as the putative nitrate transporter gene narT.</text>
</comment>
<dbReference type="InterPro" id="IPR011712">
    <property type="entry name" value="Sig_transdc_His_kin_sub3_dim/P"/>
</dbReference>
<comment type="cofactor">
    <cofactor evidence="2">
        <name>[4Fe-4S] cluster</name>
        <dbReference type="ChEBI" id="CHEBI:49883"/>
    </cofactor>
</comment>
<evidence type="ECO:0000256" key="11">
    <source>
        <dbReference type="ARBA" id="ARBA00022741"/>
    </source>
</evidence>
<dbReference type="Gene3D" id="1.25.40.10">
    <property type="entry name" value="Tetratricopeptide repeat domain"/>
    <property type="match status" value="1"/>
</dbReference>
<evidence type="ECO:0000256" key="12">
    <source>
        <dbReference type="ARBA" id="ARBA00022777"/>
    </source>
</evidence>
<dbReference type="PROSITE" id="PS50109">
    <property type="entry name" value="HIS_KIN"/>
    <property type="match status" value="1"/>
</dbReference>
<evidence type="ECO:0000256" key="1">
    <source>
        <dbReference type="ARBA" id="ARBA00000085"/>
    </source>
</evidence>
<dbReference type="InterPro" id="IPR036890">
    <property type="entry name" value="HATPase_C_sf"/>
</dbReference>
<dbReference type="InterPro" id="IPR003594">
    <property type="entry name" value="HATPase_dom"/>
</dbReference>
<dbReference type="SUPFAM" id="SSF55874">
    <property type="entry name" value="ATPase domain of HSP90 chaperone/DNA topoisomerase II/histidine kinase"/>
    <property type="match status" value="1"/>
</dbReference>
<feature type="domain" description="Histidine kinase" evidence="21">
    <location>
        <begin position="424"/>
        <end position="616"/>
    </location>
</feature>
<name>A0ABW5LV60_9FLAO</name>
<evidence type="ECO:0000256" key="17">
    <source>
        <dbReference type="ARBA" id="ARBA00024827"/>
    </source>
</evidence>
<keyword evidence="8" id="KW-0597">Phosphoprotein</keyword>
<dbReference type="EC" id="2.7.13.3" evidence="4"/>
<feature type="coiled-coil region" evidence="19">
    <location>
        <begin position="380"/>
        <end position="428"/>
    </location>
</feature>
<keyword evidence="12 22" id="KW-0418">Kinase</keyword>
<dbReference type="SMART" id="SM00387">
    <property type="entry name" value="HATPase_c"/>
    <property type="match status" value="1"/>
</dbReference>
<evidence type="ECO:0000256" key="6">
    <source>
        <dbReference type="ARBA" id="ARBA00022485"/>
    </source>
</evidence>
<keyword evidence="19" id="KW-0175">Coiled coil</keyword>
<protein>
    <recommendedName>
        <fullName evidence="5">Oxygen sensor histidine kinase NreB</fullName>
        <ecNumber evidence="4">2.7.13.3</ecNumber>
    </recommendedName>
    <alternativeName>
        <fullName evidence="18">Nitrogen regulation protein B</fullName>
    </alternativeName>
</protein>
<dbReference type="EMBL" id="JBHULH010000004">
    <property type="protein sequence ID" value="MFD2567854.1"/>
    <property type="molecule type" value="Genomic_DNA"/>
</dbReference>
<evidence type="ECO:0000256" key="18">
    <source>
        <dbReference type="ARBA" id="ARBA00030800"/>
    </source>
</evidence>
<keyword evidence="11" id="KW-0547">Nucleotide-binding</keyword>
<proteinExistence type="predicted"/>
<dbReference type="PRINTS" id="PR00344">
    <property type="entry name" value="BCTRLSENSOR"/>
</dbReference>
<feature type="transmembrane region" description="Helical" evidence="20">
    <location>
        <begin position="359"/>
        <end position="378"/>
    </location>
</feature>
<evidence type="ECO:0000256" key="3">
    <source>
        <dbReference type="ARBA" id="ARBA00004496"/>
    </source>
</evidence>
<evidence type="ECO:0000256" key="14">
    <source>
        <dbReference type="ARBA" id="ARBA00023004"/>
    </source>
</evidence>
<evidence type="ECO:0000256" key="13">
    <source>
        <dbReference type="ARBA" id="ARBA00022840"/>
    </source>
</evidence>
<dbReference type="InterPro" id="IPR050482">
    <property type="entry name" value="Sensor_HK_TwoCompSys"/>
</dbReference>
<dbReference type="Pfam" id="PF07730">
    <property type="entry name" value="HisKA_3"/>
    <property type="match status" value="1"/>
</dbReference>
<dbReference type="Proteomes" id="UP001597508">
    <property type="component" value="Unassembled WGS sequence"/>
</dbReference>
<dbReference type="SUPFAM" id="SSF48452">
    <property type="entry name" value="TPR-like"/>
    <property type="match status" value="1"/>
</dbReference>
<evidence type="ECO:0000256" key="8">
    <source>
        <dbReference type="ARBA" id="ARBA00022553"/>
    </source>
</evidence>
<dbReference type="Pfam" id="PF02518">
    <property type="entry name" value="HATPase_c"/>
    <property type="match status" value="1"/>
</dbReference>
<dbReference type="CDD" id="cd16917">
    <property type="entry name" value="HATPase_UhpB-NarQ-NarX-like"/>
    <property type="match status" value="1"/>
</dbReference>
<evidence type="ECO:0000256" key="10">
    <source>
        <dbReference type="ARBA" id="ARBA00022723"/>
    </source>
</evidence>
<keyword evidence="23" id="KW-1185">Reference proteome</keyword>
<feature type="coiled-coil region" evidence="19">
    <location>
        <begin position="326"/>
        <end position="355"/>
    </location>
</feature>
<accession>A0ABW5LV60</accession>
<comment type="caution">
    <text evidence="22">The sequence shown here is derived from an EMBL/GenBank/DDBJ whole genome shotgun (WGS) entry which is preliminary data.</text>
</comment>
<evidence type="ECO:0000256" key="2">
    <source>
        <dbReference type="ARBA" id="ARBA00001966"/>
    </source>
</evidence>
<dbReference type="Gene3D" id="3.30.565.10">
    <property type="entry name" value="Histidine kinase-like ATPase, C-terminal domain"/>
    <property type="match status" value="1"/>
</dbReference>
<keyword evidence="10" id="KW-0479">Metal-binding</keyword>
<dbReference type="PANTHER" id="PTHR24421">
    <property type="entry name" value="NITRATE/NITRITE SENSOR PROTEIN NARX-RELATED"/>
    <property type="match status" value="1"/>
</dbReference>
<dbReference type="Gene3D" id="1.20.5.1930">
    <property type="match status" value="1"/>
</dbReference>
<keyword evidence="16" id="KW-0411">Iron-sulfur</keyword>
<evidence type="ECO:0000256" key="5">
    <source>
        <dbReference type="ARBA" id="ARBA00017322"/>
    </source>
</evidence>
<evidence type="ECO:0000259" key="21">
    <source>
        <dbReference type="PROSITE" id="PS50109"/>
    </source>
</evidence>
<keyword evidence="15" id="KW-0902">Two-component regulatory system</keyword>
<keyword evidence="6" id="KW-0004">4Fe-4S</keyword>
<keyword evidence="14" id="KW-0408">Iron</keyword>
<evidence type="ECO:0000256" key="9">
    <source>
        <dbReference type="ARBA" id="ARBA00022679"/>
    </source>
</evidence>